<dbReference type="GO" id="GO:0032259">
    <property type="term" value="P:methylation"/>
    <property type="evidence" value="ECO:0007669"/>
    <property type="project" value="UniProtKB-KW"/>
</dbReference>
<comment type="catalytic activity">
    <reaction evidence="7 8">
        <text>a 6-O-methyl-2'-deoxyguanosine in DNA + L-cysteinyl-[protein] = S-methyl-L-cysteinyl-[protein] + a 2'-deoxyguanosine in DNA</text>
        <dbReference type="Rhea" id="RHEA:24000"/>
        <dbReference type="Rhea" id="RHEA-COMP:10131"/>
        <dbReference type="Rhea" id="RHEA-COMP:10132"/>
        <dbReference type="Rhea" id="RHEA-COMP:11367"/>
        <dbReference type="Rhea" id="RHEA-COMP:11368"/>
        <dbReference type="ChEBI" id="CHEBI:29950"/>
        <dbReference type="ChEBI" id="CHEBI:82612"/>
        <dbReference type="ChEBI" id="CHEBI:85445"/>
        <dbReference type="ChEBI" id="CHEBI:85448"/>
        <dbReference type="EC" id="2.1.1.63"/>
    </reaction>
</comment>
<dbReference type="NCBIfam" id="TIGR00589">
    <property type="entry name" value="ogt"/>
    <property type="match status" value="1"/>
</dbReference>
<comment type="caution">
    <text evidence="11">The sequence shown here is derived from an EMBL/GenBank/DDBJ whole genome shotgun (WGS) entry which is preliminary data.</text>
</comment>
<dbReference type="InterPro" id="IPR036631">
    <property type="entry name" value="MGMT_N_sf"/>
</dbReference>
<keyword evidence="2 8" id="KW-0963">Cytoplasm</keyword>
<dbReference type="EC" id="2.1.1.63" evidence="8"/>
<dbReference type="InterPro" id="IPR036388">
    <property type="entry name" value="WH-like_DNA-bd_sf"/>
</dbReference>
<dbReference type="SUPFAM" id="SSF53155">
    <property type="entry name" value="Methylated DNA-protein cysteine methyltransferase domain"/>
    <property type="match status" value="1"/>
</dbReference>
<dbReference type="InterPro" id="IPR001497">
    <property type="entry name" value="MethylDNA_cys_MeTrfase_AS"/>
</dbReference>
<dbReference type="Proteomes" id="UP001558474">
    <property type="component" value="Unassembled WGS sequence"/>
</dbReference>
<evidence type="ECO:0000313" key="12">
    <source>
        <dbReference type="Proteomes" id="UP001558474"/>
    </source>
</evidence>
<comment type="catalytic activity">
    <reaction evidence="1 8">
        <text>a 4-O-methyl-thymidine in DNA + L-cysteinyl-[protein] = a thymidine in DNA + S-methyl-L-cysteinyl-[protein]</text>
        <dbReference type="Rhea" id="RHEA:53428"/>
        <dbReference type="Rhea" id="RHEA-COMP:10131"/>
        <dbReference type="Rhea" id="RHEA-COMP:10132"/>
        <dbReference type="Rhea" id="RHEA-COMP:13555"/>
        <dbReference type="Rhea" id="RHEA-COMP:13556"/>
        <dbReference type="ChEBI" id="CHEBI:29950"/>
        <dbReference type="ChEBI" id="CHEBI:82612"/>
        <dbReference type="ChEBI" id="CHEBI:137386"/>
        <dbReference type="ChEBI" id="CHEBI:137387"/>
        <dbReference type="EC" id="2.1.1.63"/>
    </reaction>
</comment>
<evidence type="ECO:0000256" key="8">
    <source>
        <dbReference type="HAMAP-Rule" id="MF_00772"/>
    </source>
</evidence>
<comment type="function">
    <text evidence="8">Involved in the cellular defense against the biological effects of O6-methylguanine (O6-MeG) and O4-methylthymine (O4-MeT) in DNA. Repairs the methylated nucleobase in DNA by stoichiometrically transferring the methyl group to a cysteine residue in the enzyme. This is a suicide reaction: the enzyme is irreversibly inactivated.</text>
</comment>
<proteinExistence type="inferred from homology"/>
<accession>A0ABV3VDD3</accession>
<keyword evidence="12" id="KW-1185">Reference proteome</keyword>
<feature type="active site" description="Nucleophile; methyl group acceptor" evidence="8">
    <location>
        <position position="173"/>
    </location>
</feature>
<sequence length="203" mass="21639">MADDSIIADLARITEPDPGKLAELHDRLAGAAQRDGLLDIAYRIIESPVGPLLLAATEQGLVRVAYAREDHDTVLQHLADEVSPRILNAPARLDSAARELDEYFAGTRRSFDLQLDWRLAAGFRSTVLHHLPEIAYGQTASYATVAALAGSPKAVRAVGTACANNPLPVVIPCHRVVRSDGAMGGYLGGAEAKRLLLDLEAAA</sequence>
<feature type="domain" description="Methylguanine DNA methyltransferase ribonuclease-like" evidence="10">
    <location>
        <begin position="41"/>
        <end position="116"/>
    </location>
</feature>
<evidence type="ECO:0000256" key="4">
    <source>
        <dbReference type="ARBA" id="ARBA00022679"/>
    </source>
</evidence>
<dbReference type="Gene3D" id="1.10.10.10">
    <property type="entry name" value="Winged helix-like DNA-binding domain superfamily/Winged helix DNA-binding domain"/>
    <property type="match status" value="1"/>
</dbReference>
<name>A0ABV3VDD3_9MYCO</name>
<evidence type="ECO:0000256" key="1">
    <source>
        <dbReference type="ARBA" id="ARBA00001286"/>
    </source>
</evidence>
<evidence type="ECO:0000256" key="2">
    <source>
        <dbReference type="ARBA" id="ARBA00022490"/>
    </source>
</evidence>
<comment type="miscellaneous">
    <text evidence="8">This enzyme catalyzes only one turnover and therefore is not strictly catalytic. According to one definition, an enzyme is a biocatalyst that acts repeatedly and over many reaction cycles.</text>
</comment>
<organism evidence="11 12">
    <name type="scientific">Mycolicibacterium porcinum</name>
    <dbReference type="NCBI Taxonomy" id="39693"/>
    <lineage>
        <taxon>Bacteria</taxon>
        <taxon>Bacillati</taxon>
        <taxon>Actinomycetota</taxon>
        <taxon>Actinomycetes</taxon>
        <taxon>Mycobacteriales</taxon>
        <taxon>Mycobacteriaceae</taxon>
        <taxon>Mycolicibacterium</taxon>
    </lineage>
</organism>
<gene>
    <name evidence="11" type="ORF">ABFW12_14365</name>
</gene>
<evidence type="ECO:0000259" key="9">
    <source>
        <dbReference type="Pfam" id="PF01035"/>
    </source>
</evidence>
<evidence type="ECO:0000256" key="6">
    <source>
        <dbReference type="ARBA" id="ARBA00023204"/>
    </source>
</evidence>
<evidence type="ECO:0000256" key="5">
    <source>
        <dbReference type="ARBA" id="ARBA00022763"/>
    </source>
</evidence>
<dbReference type="InterPro" id="IPR008332">
    <property type="entry name" value="MethylG_MeTrfase_N"/>
</dbReference>
<dbReference type="Pfam" id="PF01035">
    <property type="entry name" value="DNA_binding_1"/>
    <property type="match status" value="1"/>
</dbReference>
<dbReference type="PROSITE" id="PS00374">
    <property type="entry name" value="MGMT"/>
    <property type="match status" value="1"/>
</dbReference>
<evidence type="ECO:0000259" key="10">
    <source>
        <dbReference type="Pfam" id="PF02870"/>
    </source>
</evidence>
<evidence type="ECO:0000256" key="7">
    <source>
        <dbReference type="ARBA" id="ARBA00049348"/>
    </source>
</evidence>
<keyword evidence="4 8" id="KW-0808">Transferase</keyword>
<dbReference type="SUPFAM" id="SSF46767">
    <property type="entry name" value="Methylated DNA-protein cysteine methyltransferase, C-terminal domain"/>
    <property type="match status" value="1"/>
</dbReference>
<keyword evidence="5 8" id="KW-0227">DNA damage</keyword>
<dbReference type="PANTHER" id="PTHR10815">
    <property type="entry name" value="METHYLATED-DNA--PROTEIN-CYSTEINE METHYLTRANSFERASE"/>
    <property type="match status" value="1"/>
</dbReference>
<dbReference type="GO" id="GO:0003908">
    <property type="term" value="F:methylated-DNA-[protein]-cysteine S-methyltransferase activity"/>
    <property type="evidence" value="ECO:0007669"/>
    <property type="project" value="UniProtKB-EC"/>
</dbReference>
<comment type="subcellular location">
    <subcellularLocation>
        <location evidence="8">Cytoplasm</location>
    </subcellularLocation>
</comment>
<feature type="domain" description="Methylated-DNA-[protein]-cysteine S-methyltransferase DNA binding" evidence="9">
    <location>
        <begin position="123"/>
        <end position="201"/>
    </location>
</feature>
<reference evidence="11 12" key="1">
    <citation type="submission" date="2024-04" db="EMBL/GenBank/DDBJ databases">
        <title>Genomic Markers of Mycobacteria.</title>
        <authorList>
            <person name="Soliman M.S."/>
            <person name="Elkholy A."/>
            <person name="Soliman N.S."/>
            <person name="Abbas A."/>
            <person name="Khayrat S."/>
            <person name="Shawky S."/>
        </authorList>
    </citation>
    <scope>NUCLEOTIDE SEQUENCE [LARGE SCALE GENOMIC DNA]</scope>
    <source>
        <strain evidence="11 12">Egy-CU-AM5</strain>
    </source>
</reference>
<keyword evidence="6 8" id="KW-0234">DNA repair</keyword>
<keyword evidence="3 8" id="KW-0489">Methyltransferase</keyword>
<dbReference type="HAMAP" id="MF_00772">
    <property type="entry name" value="OGT"/>
    <property type="match status" value="1"/>
</dbReference>
<comment type="similarity">
    <text evidence="8">Belongs to the MGMT family.</text>
</comment>
<evidence type="ECO:0000256" key="3">
    <source>
        <dbReference type="ARBA" id="ARBA00022603"/>
    </source>
</evidence>
<dbReference type="Pfam" id="PF02870">
    <property type="entry name" value="Methyltransf_1N"/>
    <property type="match status" value="1"/>
</dbReference>
<dbReference type="InterPro" id="IPR036217">
    <property type="entry name" value="MethylDNA_cys_MeTrfase_DNAb"/>
</dbReference>
<dbReference type="PANTHER" id="PTHR10815:SF5">
    <property type="entry name" value="METHYLATED-DNA--PROTEIN-CYSTEINE METHYLTRANSFERASE"/>
    <property type="match status" value="1"/>
</dbReference>
<dbReference type="Gene3D" id="3.30.160.70">
    <property type="entry name" value="Methylated DNA-protein cysteine methyltransferase domain"/>
    <property type="match status" value="1"/>
</dbReference>
<protein>
    <recommendedName>
        <fullName evidence="8">Methylated-DNA--protein-cysteine methyltransferase</fullName>
        <ecNumber evidence="8">2.1.1.63</ecNumber>
    </recommendedName>
    <alternativeName>
        <fullName evidence="8">6-O-methylguanine-DNA methyltransferase</fullName>
        <shortName evidence="8">MGMT</shortName>
    </alternativeName>
    <alternativeName>
        <fullName evidence="8">O-6-methylguanine-DNA-alkyltransferase</fullName>
    </alternativeName>
</protein>
<evidence type="ECO:0000313" key="11">
    <source>
        <dbReference type="EMBL" id="MEX3739412.1"/>
    </source>
</evidence>
<dbReference type="EMBL" id="JBDLOU010000026">
    <property type="protein sequence ID" value="MEX3739412.1"/>
    <property type="molecule type" value="Genomic_DNA"/>
</dbReference>
<dbReference type="CDD" id="cd06445">
    <property type="entry name" value="ATase"/>
    <property type="match status" value="1"/>
</dbReference>
<dbReference type="RefSeq" id="WP_368573182.1">
    <property type="nucleotide sequence ID" value="NZ_JBDLOU010000026.1"/>
</dbReference>
<dbReference type="InterPro" id="IPR023546">
    <property type="entry name" value="MGMT"/>
</dbReference>
<dbReference type="InterPro" id="IPR014048">
    <property type="entry name" value="MethylDNA_cys_MeTrfase_DNA-bd"/>
</dbReference>